<dbReference type="Proteomes" id="UP000831290">
    <property type="component" value="Chromosome"/>
</dbReference>
<dbReference type="AlphaFoldDB" id="A0A9E7D2M5"/>
<accession>A0A9E7D2M5</accession>
<keyword evidence="1" id="KW-0812">Transmembrane</keyword>
<sequence>MRKHLPILNFIILIVFIGFVFFDRQTQEVKTFKEIQAERLSIIGTDGNLYISISNPEKQALATTHRVPHNPDTKRDLPGIIFFNRVGDEVGGIYYDGTDEESYAGITFDQQKNDQIMAIMKDEYLDQGEWKRWYGMFFRERSDSIRVEKLYGQFLDKTKSMAKEEKDAEYLKFKEYLDSEINVYRMFLGREESKNTGLFIYDSKGNERIKIYIDEFDNTRFEILDENGKKVNAETILNNSSIMEMK</sequence>
<name>A0A9E7D2M5_9FLAO</name>
<gene>
    <name evidence="2" type="ORF">MQE35_03230</name>
</gene>
<proteinExistence type="predicted"/>
<organism evidence="2 3">
    <name type="scientific">Abyssalbus ytuae</name>
    <dbReference type="NCBI Taxonomy" id="2926907"/>
    <lineage>
        <taxon>Bacteria</taxon>
        <taxon>Pseudomonadati</taxon>
        <taxon>Bacteroidota</taxon>
        <taxon>Flavobacteriia</taxon>
        <taxon>Flavobacteriales</taxon>
        <taxon>Flavobacteriaceae</taxon>
        <taxon>Abyssalbus</taxon>
    </lineage>
</organism>
<dbReference type="EMBL" id="CP094358">
    <property type="protein sequence ID" value="UOB18308.1"/>
    <property type="molecule type" value="Genomic_DNA"/>
</dbReference>
<keyword evidence="1" id="KW-0472">Membrane</keyword>
<reference evidence="2" key="1">
    <citation type="submission" date="2022-03" db="EMBL/GenBank/DDBJ databases">
        <title>Description of Abyssus ytuae gen. nov., sp. nov., a novel member of the family Flavobacteriaceae isolated from the sediment of Mariana Trench.</title>
        <authorList>
            <person name="Zhang J."/>
            <person name="Xu X."/>
        </authorList>
    </citation>
    <scope>NUCLEOTIDE SEQUENCE</scope>
    <source>
        <strain evidence="2">MT3330</strain>
    </source>
</reference>
<evidence type="ECO:0000313" key="2">
    <source>
        <dbReference type="EMBL" id="UOB18308.1"/>
    </source>
</evidence>
<keyword evidence="1" id="KW-1133">Transmembrane helix</keyword>
<dbReference type="KEGG" id="fbm:MQE35_03230"/>
<keyword evidence="3" id="KW-1185">Reference proteome</keyword>
<dbReference type="RefSeq" id="WP_255844431.1">
    <property type="nucleotide sequence ID" value="NZ_CP094358.1"/>
</dbReference>
<protein>
    <submittedName>
        <fullName evidence="2">Uncharacterized protein</fullName>
    </submittedName>
</protein>
<feature type="transmembrane region" description="Helical" evidence="1">
    <location>
        <begin position="6"/>
        <end position="22"/>
    </location>
</feature>
<evidence type="ECO:0000256" key="1">
    <source>
        <dbReference type="SAM" id="Phobius"/>
    </source>
</evidence>
<evidence type="ECO:0000313" key="3">
    <source>
        <dbReference type="Proteomes" id="UP000831290"/>
    </source>
</evidence>